<organism evidence="3 4">
    <name type="scientific">Pyrobaculum islandicum (strain DSM 4184 / JCM 9189 / GEO3)</name>
    <dbReference type="NCBI Taxonomy" id="384616"/>
    <lineage>
        <taxon>Archaea</taxon>
        <taxon>Thermoproteota</taxon>
        <taxon>Thermoprotei</taxon>
        <taxon>Thermoproteales</taxon>
        <taxon>Thermoproteaceae</taxon>
        <taxon>Pyrobaculum</taxon>
    </lineage>
</organism>
<protein>
    <submittedName>
        <fullName evidence="3">ATP binding protein</fullName>
    </submittedName>
</protein>
<dbReference type="KEGG" id="pis:Pisl_1875"/>
<name>A1RVP1_PYRIL</name>
<dbReference type="GO" id="GO:0017178">
    <property type="term" value="F:diphthine-ammonia ligase activity"/>
    <property type="evidence" value="ECO:0007669"/>
    <property type="project" value="TreeGrafter"/>
</dbReference>
<dbReference type="InterPro" id="IPR002761">
    <property type="entry name" value="Diphthami_syn_dom"/>
</dbReference>
<dbReference type="Gene3D" id="3.40.50.620">
    <property type="entry name" value="HUPs"/>
    <property type="match status" value="1"/>
</dbReference>
<proteinExistence type="predicted"/>
<dbReference type="InterPro" id="IPR030662">
    <property type="entry name" value="DPH6/MJ0570"/>
</dbReference>
<dbReference type="PIRSF" id="PIRSF039123">
    <property type="entry name" value="Diphthamide_synthase"/>
    <property type="match status" value="1"/>
</dbReference>
<gene>
    <name evidence="3" type="ordered locus">Pisl_1875</name>
</gene>
<dbReference type="SUPFAM" id="SSF52402">
    <property type="entry name" value="Adenine nucleotide alpha hydrolases-like"/>
    <property type="match status" value="1"/>
</dbReference>
<dbReference type="STRING" id="384616.Pisl_1875"/>
<dbReference type="Gene3D" id="3.90.1490.10">
    <property type="entry name" value="putative n-type atp pyrophosphatase, domain 2"/>
    <property type="match status" value="1"/>
</dbReference>
<dbReference type="AlphaFoldDB" id="A1RVP1"/>
<keyword evidence="4" id="KW-1185">Reference proteome</keyword>
<reference evidence="3" key="1">
    <citation type="submission" date="2006-12" db="EMBL/GenBank/DDBJ databases">
        <title>Complete sequence of Pyrobaculum islandicum DSM 4184.</title>
        <authorList>
            <person name="Copeland A."/>
            <person name="Lucas S."/>
            <person name="Lapidus A."/>
            <person name="Barry K."/>
            <person name="Detter J.C."/>
            <person name="Glavina del Rio T."/>
            <person name="Dalin E."/>
            <person name="Tice H."/>
            <person name="Pitluck S."/>
            <person name="Meincke L."/>
            <person name="Brettin T."/>
            <person name="Bruce D."/>
            <person name="Han C."/>
            <person name="Tapia R."/>
            <person name="Gilna P."/>
            <person name="Schmutz J."/>
            <person name="Larimer F."/>
            <person name="Land M."/>
            <person name="Hauser L."/>
            <person name="Kyrpides N."/>
            <person name="Mikhailova N."/>
            <person name="Cozen A.E."/>
            <person name="Fitz-Gibbon S.T."/>
            <person name="House C.H."/>
            <person name="Saltikov C."/>
            <person name="Lowe T."/>
            <person name="Richardson P."/>
        </authorList>
    </citation>
    <scope>NUCLEOTIDE SEQUENCE [LARGE SCALE GENOMIC DNA]</scope>
    <source>
        <strain evidence="3">DSM 4184</strain>
    </source>
</reference>
<dbReference type="HOGENOM" id="CLU_010289_0_2_2"/>
<feature type="region of interest" description="Disordered" evidence="1">
    <location>
        <begin position="236"/>
        <end position="258"/>
    </location>
</feature>
<evidence type="ECO:0000256" key="1">
    <source>
        <dbReference type="SAM" id="MobiDB-lite"/>
    </source>
</evidence>
<evidence type="ECO:0000259" key="2">
    <source>
        <dbReference type="Pfam" id="PF01902"/>
    </source>
</evidence>
<dbReference type="NCBIfam" id="TIGR03679">
    <property type="entry name" value="arCOG00187"/>
    <property type="match status" value="1"/>
</dbReference>
<sequence length="258" mass="28696">MRVAVLYTGGKDSHYSLLKALEDGHEVACLITVVSQRADSYMFHTVNIKWSLLHGEAMGVSQYLVEVSGEKEREVEELYQSLKVIVERHKIEGIVTGAVASRYQKSRIDSLAERLGLVHITPLWGRDQEEVLREEARRLRFIITAAMAMGLEPRHLGLVVTPEVAEEIIAASRRYGFSPVGEGGEYETYVFESPLLSVEIVAGEKYWHPSGWGYFVIKEARIKNLNKGGVKRLAPVAQSGRAAEDRQSADAAGYGSHP</sequence>
<dbReference type="InterPro" id="IPR014729">
    <property type="entry name" value="Rossmann-like_a/b/a_fold"/>
</dbReference>
<dbReference type="GO" id="GO:0017183">
    <property type="term" value="P:protein histidyl modification to diphthamide"/>
    <property type="evidence" value="ECO:0007669"/>
    <property type="project" value="TreeGrafter"/>
</dbReference>
<evidence type="ECO:0000313" key="3">
    <source>
        <dbReference type="EMBL" id="ABL89023.1"/>
    </source>
</evidence>
<dbReference type="PANTHER" id="PTHR12196:SF2">
    <property type="entry name" value="DIPHTHINE--AMMONIA LIGASE"/>
    <property type="match status" value="1"/>
</dbReference>
<feature type="domain" description="Diphthamide synthase" evidence="2">
    <location>
        <begin position="1"/>
        <end position="221"/>
    </location>
</feature>
<evidence type="ECO:0000313" key="4">
    <source>
        <dbReference type="Proteomes" id="UP000002595"/>
    </source>
</evidence>
<dbReference type="Pfam" id="PF01902">
    <property type="entry name" value="Diphthami_syn_2"/>
    <property type="match status" value="1"/>
</dbReference>
<dbReference type="PANTHER" id="PTHR12196">
    <property type="entry name" value="DOMAIN OF UNKNOWN FUNCTION 71 DUF71 -CONTAINING PROTEIN"/>
    <property type="match status" value="1"/>
</dbReference>
<dbReference type="EMBL" id="CP000504">
    <property type="protein sequence ID" value="ABL89023.1"/>
    <property type="molecule type" value="Genomic_DNA"/>
</dbReference>
<dbReference type="eggNOG" id="arCOG00035">
    <property type="taxonomic scope" value="Archaea"/>
</dbReference>
<dbReference type="FunFam" id="3.40.50.620:FF:000145">
    <property type="entry name" value="ATP-binding domain containing protein"/>
    <property type="match status" value="1"/>
</dbReference>
<accession>A1RVP1</accession>
<dbReference type="CDD" id="cd01994">
    <property type="entry name" value="AANH_PF0828-like"/>
    <property type="match status" value="1"/>
</dbReference>
<dbReference type="NCBIfam" id="TIGR00290">
    <property type="entry name" value="MJ0570_dom"/>
    <property type="match status" value="1"/>
</dbReference>
<dbReference type="InterPro" id="IPR022427">
    <property type="entry name" value="MJ0570_ATP-bd"/>
</dbReference>
<dbReference type="Proteomes" id="UP000002595">
    <property type="component" value="Chromosome"/>
</dbReference>